<keyword evidence="2" id="KW-1185">Reference proteome</keyword>
<dbReference type="EMBL" id="JAEQMY010000033">
    <property type="protein sequence ID" value="MBL0406087.1"/>
    <property type="molecule type" value="Genomic_DNA"/>
</dbReference>
<proteinExistence type="predicted"/>
<name>A0A936ZAF9_9HYPH</name>
<dbReference type="Gene3D" id="3.20.20.80">
    <property type="entry name" value="Glycosidases"/>
    <property type="match status" value="1"/>
</dbReference>
<organism evidence="1 2">
    <name type="scientific">Microvirga aerilata</name>
    <dbReference type="NCBI Taxonomy" id="670292"/>
    <lineage>
        <taxon>Bacteria</taxon>
        <taxon>Pseudomonadati</taxon>
        <taxon>Pseudomonadota</taxon>
        <taxon>Alphaproteobacteria</taxon>
        <taxon>Hyphomicrobiales</taxon>
        <taxon>Methylobacteriaceae</taxon>
        <taxon>Microvirga</taxon>
    </lineage>
</organism>
<comment type="caution">
    <text evidence="1">The sequence shown here is derived from an EMBL/GenBank/DDBJ whole genome shotgun (WGS) entry which is preliminary data.</text>
</comment>
<dbReference type="SUPFAM" id="SSF51445">
    <property type="entry name" value="(Trans)glycosidases"/>
    <property type="match status" value="1"/>
</dbReference>
<evidence type="ECO:0000313" key="2">
    <source>
        <dbReference type="Proteomes" id="UP000605848"/>
    </source>
</evidence>
<accession>A0A936ZAF9</accession>
<dbReference type="GO" id="GO:0016787">
    <property type="term" value="F:hydrolase activity"/>
    <property type="evidence" value="ECO:0007669"/>
    <property type="project" value="UniProtKB-KW"/>
</dbReference>
<dbReference type="RefSeq" id="WP_202062753.1">
    <property type="nucleotide sequence ID" value="NZ_JAEQMY010000033.1"/>
</dbReference>
<sequence length="426" mass="48780">MHDPSPPPNAARTPVQAGIFPTFFLSGFECSTFIWKDQGRRDLVAETQHREHVDEDHAFLRSLGIAVARQGIPWPFVDKGGTYDFSGLDPFIASMNRHQILPIWDLCHYGYPDDVDPFAPEFAERFAAYARAAAEYVTPRIRGPHFFTPINEITFFAFMGGEWAWTAPFGTTDEQRRRLRLALCGADIAAVRAIREVEPEARMVHIDPLILVVAPRDRPDLQDEADRETYEDTFYAWDVIAGRRHPELGGSPEVLDIVGVNCYSFGQMEYRENGPHASLEPHDERIRPLGDLLAYAWERYRRPMIVGETSGLREGRPEWLCDIVEESLAAVRKGIDLHGVCLFPAVDMPDWHKGGWLHNGLCDLMEENGTLKRVPYQPYIDELRRWQKRLNRVTELDEDPFSDPVDLADIRRAAEDMKITSDKDWC</sequence>
<dbReference type="AlphaFoldDB" id="A0A936ZAF9"/>
<dbReference type="InterPro" id="IPR017853">
    <property type="entry name" value="GH"/>
</dbReference>
<evidence type="ECO:0000313" key="1">
    <source>
        <dbReference type="EMBL" id="MBL0406087.1"/>
    </source>
</evidence>
<protein>
    <submittedName>
        <fullName evidence="1">Glycoside hydrolase</fullName>
    </submittedName>
</protein>
<reference evidence="1" key="1">
    <citation type="submission" date="2021-01" db="EMBL/GenBank/DDBJ databases">
        <title>Microvirga sp.</title>
        <authorList>
            <person name="Kim M.K."/>
        </authorList>
    </citation>
    <scope>NUCLEOTIDE SEQUENCE</scope>
    <source>
        <strain evidence="1">5420S-16</strain>
    </source>
</reference>
<gene>
    <name evidence="1" type="ORF">JKG68_19175</name>
</gene>
<dbReference type="Proteomes" id="UP000605848">
    <property type="component" value="Unassembled WGS sequence"/>
</dbReference>
<keyword evidence="1" id="KW-0378">Hydrolase</keyword>